<dbReference type="GO" id="GO:0005829">
    <property type="term" value="C:cytosol"/>
    <property type="evidence" value="ECO:0007669"/>
    <property type="project" value="TreeGrafter"/>
</dbReference>
<gene>
    <name evidence="5" type="ORF">VN24_11845</name>
</gene>
<dbReference type="InterPro" id="IPR019887">
    <property type="entry name" value="Tscrpt_reg_AsnC/Lrp_C"/>
</dbReference>
<protein>
    <submittedName>
        <fullName evidence="5">AsnC family transcriptional regulator</fullName>
    </submittedName>
</protein>
<reference evidence="5 6" key="1">
    <citation type="journal article" date="2015" name="J. Biotechnol.">
        <title>Complete genome sequence of Paenibacillus beijingensis 7188(T) (=DSM 24997(T)), a novel rhizobacterium from jujube garden soil.</title>
        <authorList>
            <person name="Kwak Y."/>
            <person name="Shin J.H."/>
        </authorList>
    </citation>
    <scope>NUCLEOTIDE SEQUENCE [LARGE SCALE GENOMIC DNA]</scope>
    <source>
        <strain evidence="5 6">DSM 24997</strain>
    </source>
</reference>
<dbReference type="Gene3D" id="1.10.10.10">
    <property type="entry name" value="Winged helix-like DNA-binding domain superfamily/Winged helix DNA-binding domain"/>
    <property type="match status" value="1"/>
</dbReference>
<evidence type="ECO:0000256" key="3">
    <source>
        <dbReference type="ARBA" id="ARBA00023163"/>
    </source>
</evidence>
<keyword evidence="1" id="KW-0805">Transcription regulation</keyword>
<keyword evidence="2" id="KW-0238">DNA-binding</keyword>
<dbReference type="AlphaFoldDB" id="A0A0D5NQU9"/>
<name>A0A0D5NQU9_9BACL</name>
<dbReference type="CDD" id="cd00090">
    <property type="entry name" value="HTH_ARSR"/>
    <property type="match status" value="1"/>
</dbReference>
<evidence type="ECO:0000259" key="4">
    <source>
        <dbReference type="PROSITE" id="PS50956"/>
    </source>
</evidence>
<dbReference type="InterPro" id="IPR000485">
    <property type="entry name" value="AsnC-type_HTH_dom"/>
</dbReference>
<dbReference type="InterPro" id="IPR019885">
    <property type="entry name" value="Tscrpt_reg_HTH_AsnC-type_CS"/>
</dbReference>
<dbReference type="HOGENOM" id="CLU_091233_5_4_9"/>
<dbReference type="PROSITE" id="PS00519">
    <property type="entry name" value="HTH_ASNC_1"/>
    <property type="match status" value="1"/>
</dbReference>
<dbReference type="PANTHER" id="PTHR30154">
    <property type="entry name" value="LEUCINE-RESPONSIVE REGULATORY PROTEIN"/>
    <property type="match status" value="1"/>
</dbReference>
<sequence>MVIDEIDSHILQELAKNSRVSYVDLAKEIGLSRVAVRERIDRLVEQGIIEQFSIVINAERLGKNISAFFEIDVEPKHLDDVASTLSDNDSVAALYQMTGPCTLHMHILVEDHKALEQFLKEHIYSLEGITRVESHILLKRYKAQNGINI</sequence>
<evidence type="ECO:0000313" key="5">
    <source>
        <dbReference type="EMBL" id="AJY77674.1"/>
    </source>
</evidence>
<reference evidence="6" key="2">
    <citation type="submission" date="2015-03" db="EMBL/GenBank/DDBJ databases">
        <title>Genome sequence of Paenibacillus beijingensis strain DSM 24997T.</title>
        <authorList>
            <person name="Kwak Y."/>
            <person name="Shin J.-H."/>
        </authorList>
    </citation>
    <scope>NUCLEOTIDE SEQUENCE [LARGE SCALE GENOMIC DNA]</scope>
    <source>
        <strain evidence="6">DSM 24997</strain>
    </source>
</reference>
<dbReference type="PANTHER" id="PTHR30154:SF34">
    <property type="entry name" value="TRANSCRIPTIONAL REGULATOR AZLB"/>
    <property type="match status" value="1"/>
</dbReference>
<dbReference type="Gene3D" id="3.30.70.920">
    <property type="match status" value="1"/>
</dbReference>
<dbReference type="InterPro" id="IPR036390">
    <property type="entry name" value="WH_DNA-bd_sf"/>
</dbReference>
<dbReference type="Pfam" id="PF01037">
    <property type="entry name" value="AsnC_trans_reg"/>
    <property type="match status" value="1"/>
</dbReference>
<dbReference type="SMART" id="SM00344">
    <property type="entry name" value="HTH_ASNC"/>
    <property type="match status" value="1"/>
</dbReference>
<evidence type="ECO:0000313" key="6">
    <source>
        <dbReference type="Proteomes" id="UP000032633"/>
    </source>
</evidence>
<dbReference type="GO" id="GO:0043565">
    <property type="term" value="F:sequence-specific DNA binding"/>
    <property type="evidence" value="ECO:0007669"/>
    <property type="project" value="InterPro"/>
</dbReference>
<dbReference type="STRING" id="1126833.VN24_11845"/>
<dbReference type="Proteomes" id="UP000032633">
    <property type="component" value="Chromosome"/>
</dbReference>
<dbReference type="Pfam" id="PF13412">
    <property type="entry name" value="HTH_24"/>
    <property type="match status" value="1"/>
</dbReference>
<keyword evidence="6" id="KW-1185">Reference proteome</keyword>
<dbReference type="InterPro" id="IPR036388">
    <property type="entry name" value="WH-like_DNA-bd_sf"/>
</dbReference>
<evidence type="ECO:0000256" key="2">
    <source>
        <dbReference type="ARBA" id="ARBA00023125"/>
    </source>
</evidence>
<dbReference type="SUPFAM" id="SSF46785">
    <property type="entry name" value="Winged helix' DNA-binding domain"/>
    <property type="match status" value="1"/>
</dbReference>
<accession>A0A0D5NQU9</accession>
<keyword evidence="3" id="KW-0804">Transcription</keyword>
<dbReference type="EMBL" id="CP011058">
    <property type="protein sequence ID" value="AJY77674.1"/>
    <property type="molecule type" value="Genomic_DNA"/>
</dbReference>
<proteinExistence type="predicted"/>
<dbReference type="PROSITE" id="PS50956">
    <property type="entry name" value="HTH_ASNC_2"/>
    <property type="match status" value="1"/>
</dbReference>
<dbReference type="PATRIC" id="fig|1126833.4.peg.2591"/>
<feature type="domain" description="HTH asnC-type" evidence="4">
    <location>
        <begin position="3"/>
        <end position="64"/>
    </location>
</feature>
<dbReference type="InterPro" id="IPR011008">
    <property type="entry name" value="Dimeric_a/b-barrel"/>
</dbReference>
<evidence type="ECO:0000256" key="1">
    <source>
        <dbReference type="ARBA" id="ARBA00023015"/>
    </source>
</evidence>
<organism evidence="5 6">
    <name type="scientific">Paenibacillus beijingensis</name>
    <dbReference type="NCBI Taxonomy" id="1126833"/>
    <lineage>
        <taxon>Bacteria</taxon>
        <taxon>Bacillati</taxon>
        <taxon>Bacillota</taxon>
        <taxon>Bacilli</taxon>
        <taxon>Bacillales</taxon>
        <taxon>Paenibacillaceae</taxon>
        <taxon>Paenibacillus</taxon>
    </lineage>
</organism>
<dbReference type="PRINTS" id="PR00033">
    <property type="entry name" value="HTHASNC"/>
</dbReference>
<dbReference type="GO" id="GO:0043200">
    <property type="term" value="P:response to amino acid"/>
    <property type="evidence" value="ECO:0007669"/>
    <property type="project" value="TreeGrafter"/>
</dbReference>
<dbReference type="RefSeq" id="WP_045673217.1">
    <property type="nucleotide sequence ID" value="NZ_CP011058.1"/>
</dbReference>
<dbReference type="InterPro" id="IPR011991">
    <property type="entry name" value="ArsR-like_HTH"/>
</dbReference>
<dbReference type="InterPro" id="IPR019888">
    <property type="entry name" value="Tscrpt_reg_AsnC-like"/>
</dbReference>
<dbReference type="KEGG" id="pbj:VN24_11845"/>
<dbReference type="SUPFAM" id="SSF54909">
    <property type="entry name" value="Dimeric alpha+beta barrel"/>
    <property type="match status" value="1"/>
</dbReference>